<dbReference type="Proteomes" id="UP000812966">
    <property type="component" value="Unassembled WGS sequence"/>
</dbReference>
<dbReference type="EMBL" id="JABELV010000308">
    <property type="protein sequence ID" value="KAG7527380.1"/>
    <property type="molecule type" value="Genomic_DNA"/>
</dbReference>
<feature type="region of interest" description="Disordered" evidence="1">
    <location>
        <begin position="228"/>
        <end position="249"/>
    </location>
</feature>
<accession>A0A8K0NMH9</accession>
<keyword evidence="2" id="KW-0732">Signal</keyword>
<evidence type="ECO:0000256" key="1">
    <source>
        <dbReference type="SAM" id="MobiDB-lite"/>
    </source>
</evidence>
<evidence type="ECO:0000313" key="4">
    <source>
        <dbReference type="Proteomes" id="UP000812966"/>
    </source>
</evidence>
<feature type="chain" id="PRO_5035473230" evidence="2">
    <location>
        <begin position="31"/>
        <end position="249"/>
    </location>
</feature>
<protein>
    <submittedName>
        <fullName evidence="3">Uncharacterized protein</fullName>
    </submittedName>
</protein>
<evidence type="ECO:0000313" key="3">
    <source>
        <dbReference type="EMBL" id="KAG7527380.1"/>
    </source>
</evidence>
<organism evidence="3 4">
    <name type="scientific">Filobasidium floriforme</name>
    <dbReference type="NCBI Taxonomy" id="5210"/>
    <lineage>
        <taxon>Eukaryota</taxon>
        <taxon>Fungi</taxon>
        <taxon>Dikarya</taxon>
        <taxon>Basidiomycota</taxon>
        <taxon>Agaricomycotina</taxon>
        <taxon>Tremellomycetes</taxon>
        <taxon>Filobasidiales</taxon>
        <taxon>Filobasidiaceae</taxon>
        <taxon>Filobasidium</taxon>
    </lineage>
</organism>
<sequence>MFLFRNPFATSTLALTLAFGWISATLHVRAQEGVSYVMSNDGTVQYPCEGAALAEVYYQDKCECRFRLGFSARWSSYDNDDNSFCDYIADKLTPECTLFDSSILGDKCQKLVNIAFHRAGWTPPPQPSGTVIQKDGFVEPRYVCPTHIDAISSVLTKLTGGLDLIRPYVCKFKGFDCITFEDGKPSLDNNPLCPAQLCPNHFTNDLTRRRLQSPAIAARQVDTAALRRRAMAARPSRGGSPRRLARDEQ</sequence>
<dbReference type="AlphaFoldDB" id="A0A8K0NMH9"/>
<comment type="caution">
    <text evidence="3">The sequence shown here is derived from an EMBL/GenBank/DDBJ whole genome shotgun (WGS) entry which is preliminary data.</text>
</comment>
<keyword evidence="4" id="KW-1185">Reference proteome</keyword>
<proteinExistence type="predicted"/>
<evidence type="ECO:0000256" key="2">
    <source>
        <dbReference type="SAM" id="SignalP"/>
    </source>
</evidence>
<feature type="signal peptide" evidence="2">
    <location>
        <begin position="1"/>
        <end position="30"/>
    </location>
</feature>
<name>A0A8K0NMH9_9TREE</name>
<reference evidence="3" key="1">
    <citation type="submission" date="2020-04" db="EMBL/GenBank/DDBJ databases">
        <title>Analysis of mating type loci in Filobasidium floriforme.</title>
        <authorList>
            <person name="Nowrousian M."/>
        </authorList>
    </citation>
    <scope>NUCLEOTIDE SEQUENCE</scope>
    <source>
        <strain evidence="3">CBS 6242</strain>
    </source>
</reference>
<gene>
    <name evidence="3" type="ORF">FFLO_06991</name>
</gene>